<keyword evidence="2" id="KW-1185">Reference proteome</keyword>
<dbReference type="Proteomes" id="UP000693970">
    <property type="component" value="Unassembled WGS sequence"/>
</dbReference>
<proteinExistence type="predicted"/>
<evidence type="ECO:0000313" key="1">
    <source>
        <dbReference type="EMBL" id="KAG7345388.1"/>
    </source>
</evidence>
<name>A0A9K3PFE1_9STRA</name>
<reference evidence="1" key="1">
    <citation type="journal article" date="2021" name="Sci. Rep.">
        <title>Diploid genomic architecture of Nitzschia inconspicua, an elite biomass production diatom.</title>
        <authorList>
            <person name="Oliver A."/>
            <person name="Podell S."/>
            <person name="Pinowska A."/>
            <person name="Traller J.C."/>
            <person name="Smith S.R."/>
            <person name="McClure R."/>
            <person name="Beliaev A."/>
            <person name="Bohutskyi P."/>
            <person name="Hill E.A."/>
            <person name="Rabines A."/>
            <person name="Zheng H."/>
            <person name="Allen L.Z."/>
            <person name="Kuo A."/>
            <person name="Grigoriev I.V."/>
            <person name="Allen A.E."/>
            <person name="Hazlebeck D."/>
            <person name="Allen E.E."/>
        </authorList>
    </citation>
    <scope>NUCLEOTIDE SEQUENCE</scope>
    <source>
        <strain evidence="1">Hildebrandi</strain>
    </source>
</reference>
<organism evidence="1 2">
    <name type="scientific">Nitzschia inconspicua</name>
    <dbReference type="NCBI Taxonomy" id="303405"/>
    <lineage>
        <taxon>Eukaryota</taxon>
        <taxon>Sar</taxon>
        <taxon>Stramenopiles</taxon>
        <taxon>Ochrophyta</taxon>
        <taxon>Bacillariophyta</taxon>
        <taxon>Bacillariophyceae</taxon>
        <taxon>Bacillariophycidae</taxon>
        <taxon>Bacillariales</taxon>
        <taxon>Bacillariaceae</taxon>
        <taxon>Nitzschia</taxon>
    </lineage>
</organism>
<sequence>MEQCNQAVPIGKAAYSADINKAIESDQRICESNQNHEGIFGSDWYVSVLDGVYLRENHDTDTACLRGYLSRDREGTYRTWPWTVHPFIAVECGLFDYENDGPIRKLHQKCISLCLEVDQNPSRQKALNGMRKKYLEYRKDRDLIVTDPCTPVDYVLTDSSISTIIGAMWPGLDYTNFYNDIGEEIAQFFFSRRKNGRYSETANKEFGYPNNVVAQSSSAHLPADYLSNVSKTDENHSTKHGLDRTLSPLRKRLRTHC</sequence>
<gene>
    <name evidence="1" type="ORF">IV203_032919</name>
</gene>
<accession>A0A9K3PFE1</accession>
<evidence type="ECO:0000313" key="2">
    <source>
        <dbReference type="Proteomes" id="UP000693970"/>
    </source>
</evidence>
<dbReference type="OrthoDB" id="341482at2759"/>
<protein>
    <submittedName>
        <fullName evidence="1">Uncharacterized protein</fullName>
    </submittedName>
</protein>
<reference evidence="1" key="2">
    <citation type="submission" date="2021-04" db="EMBL/GenBank/DDBJ databases">
        <authorList>
            <person name="Podell S."/>
        </authorList>
    </citation>
    <scope>NUCLEOTIDE SEQUENCE</scope>
    <source>
        <strain evidence="1">Hildebrandi</strain>
    </source>
</reference>
<dbReference type="AlphaFoldDB" id="A0A9K3PFE1"/>
<dbReference type="EMBL" id="JAGRRH010000022">
    <property type="protein sequence ID" value="KAG7345388.1"/>
    <property type="molecule type" value="Genomic_DNA"/>
</dbReference>
<comment type="caution">
    <text evidence="1">The sequence shown here is derived from an EMBL/GenBank/DDBJ whole genome shotgun (WGS) entry which is preliminary data.</text>
</comment>